<gene>
    <name evidence="1" type="ORF">A6F49_12735</name>
</gene>
<organism evidence="1 2">
    <name type="scientific">Enteractinococcus helveticum</name>
    <dbReference type="NCBI Taxonomy" id="1837282"/>
    <lineage>
        <taxon>Bacteria</taxon>
        <taxon>Bacillati</taxon>
        <taxon>Actinomycetota</taxon>
        <taxon>Actinomycetes</taxon>
        <taxon>Micrococcales</taxon>
        <taxon>Micrococcaceae</taxon>
    </lineage>
</organism>
<evidence type="ECO:0000313" key="2">
    <source>
        <dbReference type="Proteomes" id="UP000078292"/>
    </source>
</evidence>
<protein>
    <submittedName>
        <fullName evidence="1">Uncharacterized protein</fullName>
    </submittedName>
</protein>
<accession>A0A1B7LY77</accession>
<keyword evidence="2" id="KW-1185">Reference proteome</keyword>
<dbReference type="AlphaFoldDB" id="A0A1B7LY77"/>
<reference evidence="1 2" key="1">
    <citation type="submission" date="2016-04" db="EMBL/GenBank/DDBJ databases">
        <title>First whole genome shotgun sequence of the bacterium Enteractinococcus sp. strain UASWS1574.</title>
        <authorList>
            <person name="Crovadore J."/>
            <person name="Chablais R."/>
            <person name="Lefort F."/>
        </authorList>
    </citation>
    <scope>NUCLEOTIDE SEQUENCE [LARGE SCALE GENOMIC DNA]</scope>
    <source>
        <strain evidence="1 2">UASWS1574</strain>
    </source>
</reference>
<evidence type="ECO:0000313" key="1">
    <source>
        <dbReference type="EMBL" id="OAV60240.1"/>
    </source>
</evidence>
<dbReference type="EMBL" id="LXEY01000020">
    <property type="protein sequence ID" value="OAV60240.1"/>
    <property type="molecule type" value="Genomic_DNA"/>
</dbReference>
<comment type="caution">
    <text evidence="1">The sequence shown here is derived from an EMBL/GenBank/DDBJ whole genome shotgun (WGS) entry which is preliminary data.</text>
</comment>
<dbReference type="Proteomes" id="UP000078292">
    <property type="component" value="Unassembled WGS sequence"/>
</dbReference>
<name>A0A1B7LY77_9MICC</name>
<sequence length="60" mass="7474">MIEEKKLLALFYRVGLQETRKMMFFYEVFENFKSIFTCMYHILLVHDERVWITVDQEHLL</sequence>
<proteinExistence type="predicted"/>